<dbReference type="RefSeq" id="WP_345556717.1">
    <property type="nucleotide sequence ID" value="NZ_BAABIK010000012.1"/>
</dbReference>
<feature type="compositionally biased region" description="Low complexity" evidence="1">
    <location>
        <begin position="43"/>
        <end position="52"/>
    </location>
</feature>
<reference evidence="4" key="1">
    <citation type="journal article" date="2019" name="Int. J. Syst. Evol. Microbiol.">
        <title>The Global Catalogue of Microorganisms (GCM) 10K type strain sequencing project: providing services to taxonomists for standard genome sequencing and annotation.</title>
        <authorList>
            <consortium name="The Broad Institute Genomics Platform"/>
            <consortium name="The Broad Institute Genome Sequencing Center for Infectious Disease"/>
            <person name="Wu L."/>
            <person name="Ma J."/>
        </authorList>
    </citation>
    <scope>NUCLEOTIDE SEQUENCE [LARGE SCALE GENOMIC DNA]</scope>
    <source>
        <strain evidence="4">JCM 18123</strain>
    </source>
</reference>
<evidence type="ECO:0000313" key="4">
    <source>
        <dbReference type="Proteomes" id="UP001499993"/>
    </source>
</evidence>
<dbReference type="EMBL" id="BAABIK010000012">
    <property type="protein sequence ID" value="GAA4941859.1"/>
    <property type="molecule type" value="Genomic_DNA"/>
</dbReference>
<evidence type="ECO:0000256" key="2">
    <source>
        <dbReference type="SAM" id="SignalP"/>
    </source>
</evidence>
<proteinExistence type="predicted"/>
<feature type="compositionally biased region" description="Acidic residues" evidence="1">
    <location>
        <begin position="33"/>
        <end position="42"/>
    </location>
</feature>
<name>A0ABP9GFU2_9ACTN</name>
<evidence type="ECO:0000256" key="1">
    <source>
        <dbReference type="SAM" id="MobiDB-lite"/>
    </source>
</evidence>
<dbReference type="Proteomes" id="UP001499993">
    <property type="component" value="Unassembled WGS sequence"/>
</dbReference>
<organism evidence="3 4">
    <name type="scientific">Streptomonospora halophila</name>
    <dbReference type="NCBI Taxonomy" id="427369"/>
    <lineage>
        <taxon>Bacteria</taxon>
        <taxon>Bacillati</taxon>
        <taxon>Actinomycetota</taxon>
        <taxon>Actinomycetes</taxon>
        <taxon>Streptosporangiales</taxon>
        <taxon>Nocardiopsidaceae</taxon>
        <taxon>Streptomonospora</taxon>
    </lineage>
</organism>
<feature type="chain" id="PRO_5046297104" evidence="2">
    <location>
        <begin position="21"/>
        <end position="153"/>
    </location>
</feature>
<sequence>MPFPLLAAAGIAIGSAVAGAVTDQAVDWAVDEMSGDDEEQQQEEQQAAESSEGNSILGALGNFGPLGAIAGLLVAAIQALADANDRGQGDVQYAGRVPDQSDRELRAKEGNEIPDAQFVSRTAMIPDGFSPVTAAYSGDDKGLALQAAQVQTL</sequence>
<protein>
    <submittedName>
        <fullName evidence="3">Uncharacterized protein</fullName>
    </submittedName>
</protein>
<keyword evidence="2" id="KW-0732">Signal</keyword>
<gene>
    <name evidence="3" type="ORF">GCM10023224_25080</name>
</gene>
<comment type="caution">
    <text evidence="3">The sequence shown here is derived from an EMBL/GenBank/DDBJ whole genome shotgun (WGS) entry which is preliminary data.</text>
</comment>
<keyword evidence="4" id="KW-1185">Reference proteome</keyword>
<accession>A0ABP9GFU2</accession>
<evidence type="ECO:0000313" key="3">
    <source>
        <dbReference type="EMBL" id="GAA4941859.1"/>
    </source>
</evidence>
<feature type="region of interest" description="Disordered" evidence="1">
    <location>
        <begin position="33"/>
        <end position="53"/>
    </location>
</feature>
<feature type="signal peptide" evidence="2">
    <location>
        <begin position="1"/>
        <end position="20"/>
    </location>
</feature>